<name>A0AAN6KQS3_9PEZI</name>
<organism evidence="2 3">
    <name type="scientific">Friedmanniomyces endolithicus</name>
    <dbReference type="NCBI Taxonomy" id="329885"/>
    <lineage>
        <taxon>Eukaryota</taxon>
        <taxon>Fungi</taxon>
        <taxon>Dikarya</taxon>
        <taxon>Ascomycota</taxon>
        <taxon>Pezizomycotina</taxon>
        <taxon>Dothideomycetes</taxon>
        <taxon>Dothideomycetidae</taxon>
        <taxon>Mycosphaerellales</taxon>
        <taxon>Teratosphaeriaceae</taxon>
        <taxon>Friedmanniomyces</taxon>
    </lineage>
</organism>
<dbReference type="Proteomes" id="UP001175353">
    <property type="component" value="Unassembled WGS sequence"/>
</dbReference>
<reference evidence="2" key="1">
    <citation type="submission" date="2023-06" db="EMBL/GenBank/DDBJ databases">
        <title>Black Yeasts Isolated from many extreme environments.</title>
        <authorList>
            <person name="Coleine C."/>
            <person name="Stajich J.E."/>
            <person name="Selbmann L."/>
        </authorList>
    </citation>
    <scope>NUCLEOTIDE SEQUENCE</scope>
    <source>
        <strain evidence="2">CCFEE 5200</strain>
    </source>
</reference>
<evidence type="ECO:0000313" key="2">
    <source>
        <dbReference type="EMBL" id="KAK0996129.1"/>
    </source>
</evidence>
<sequence length="85" mass="9313">MLLLKEAERKLADDVLDDNVLDDDEADAPADEMAYASPPSANTRAKSISHDLYSVSTVSEDGEVDYEKLFNEPQDPSYDGGELFG</sequence>
<comment type="caution">
    <text evidence="2">The sequence shown here is derived from an EMBL/GenBank/DDBJ whole genome shotgun (WGS) entry which is preliminary data.</text>
</comment>
<dbReference type="EMBL" id="JAUJLE010000050">
    <property type="protein sequence ID" value="KAK0996129.1"/>
    <property type="molecule type" value="Genomic_DNA"/>
</dbReference>
<gene>
    <name evidence="2" type="ORF">LTR91_007102</name>
</gene>
<accession>A0AAN6KQS3</accession>
<protein>
    <submittedName>
        <fullName evidence="2">Uncharacterized protein</fullName>
    </submittedName>
</protein>
<feature type="compositionally biased region" description="Acidic residues" evidence="1">
    <location>
        <begin position="21"/>
        <end position="30"/>
    </location>
</feature>
<keyword evidence="3" id="KW-1185">Reference proteome</keyword>
<evidence type="ECO:0000313" key="3">
    <source>
        <dbReference type="Proteomes" id="UP001175353"/>
    </source>
</evidence>
<proteinExistence type="predicted"/>
<evidence type="ECO:0000256" key="1">
    <source>
        <dbReference type="SAM" id="MobiDB-lite"/>
    </source>
</evidence>
<dbReference type="AlphaFoldDB" id="A0AAN6KQS3"/>
<feature type="region of interest" description="Disordered" evidence="1">
    <location>
        <begin position="21"/>
        <end position="48"/>
    </location>
</feature>